<sequence>MVFLWFLLITKTRPTGSPGLAKFLLAVGVIRTVSCGGWVYITSSDDHDVHDIAMIVYLVCTLPWMFGVLSTTPRASHSNSLKYRRWLCNAFFATLMPMIYFFIQHKVHRVKTAYTYYSFFEWSLILYDVAFDAITSFDFKNFQLAIIDVSGTSTIAESNAG</sequence>
<protein>
    <submittedName>
        <fullName evidence="1">19576_t:CDS:1</fullName>
    </submittedName>
</protein>
<evidence type="ECO:0000313" key="1">
    <source>
        <dbReference type="EMBL" id="CAG8844634.1"/>
    </source>
</evidence>
<dbReference type="Proteomes" id="UP000789920">
    <property type="component" value="Unassembled WGS sequence"/>
</dbReference>
<keyword evidence="2" id="KW-1185">Reference proteome</keyword>
<accession>A0ACA9SRY1</accession>
<evidence type="ECO:0000313" key="2">
    <source>
        <dbReference type="Proteomes" id="UP000789920"/>
    </source>
</evidence>
<comment type="caution">
    <text evidence="1">The sequence shown here is derived from an EMBL/GenBank/DDBJ whole genome shotgun (WGS) entry which is preliminary data.</text>
</comment>
<reference evidence="1" key="1">
    <citation type="submission" date="2021-06" db="EMBL/GenBank/DDBJ databases">
        <authorList>
            <person name="Kallberg Y."/>
            <person name="Tangrot J."/>
            <person name="Rosling A."/>
        </authorList>
    </citation>
    <scope>NUCLEOTIDE SEQUENCE</scope>
    <source>
        <strain evidence="1">MA461A</strain>
    </source>
</reference>
<name>A0ACA9SRY1_9GLOM</name>
<feature type="non-terminal residue" evidence="1">
    <location>
        <position position="161"/>
    </location>
</feature>
<proteinExistence type="predicted"/>
<organism evidence="1 2">
    <name type="scientific">Racocetra persica</name>
    <dbReference type="NCBI Taxonomy" id="160502"/>
    <lineage>
        <taxon>Eukaryota</taxon>
        <taxon>Fungi</taxon>
        <taxon>Fungi incertae sedis</taxon>
        <taxon>Mucoromycota</taxon>
        <taxon>Glomeromycotina</taxon>
        <taxon>Glomeromycetes</taxon>
        <taxon>Diversisporales</taxon>
        <taxon>Gigasporaceae</taxon>
        <taxon>Racocetra</taxon>
    </lineage>
</organism>
<dbReference type="EMBL" id="CAJVQC010143467">
    <property type="protein sequence ID" value="CAG8844634.1"/>
    <property type="molecule type" value="Genomic_DNA"/>
</dbReference>
<gene>
    <name evidence="1" type="ORF">RPERSI_LOCUS33294</name>
</gene>